<dbReference type="AlphaFoldDB" id="A0AAV9NMZ3"/>
<dbReference type="GO" id="GO:0003824">
    <property type="term" value="F:catalytic activity"/>
    <property type="evidence" value="ECO:0007669"/>
    <property type="project" value="InterPro"/>
</dbReference>
<evidence type="ECO:0000256" key="2">
    <source>
        <dbReference type="SAM" id="MobiDB-lite"/>
    </source>
</evidence>
<accession>A0AAV9NMZ3</accession>
<protein>
    <recommendedName>
        <fullName evidence="3">Methylated-DNA-[protein]-cysteine S-methyltransferase DNA binding domain-containing protein</fullName>
    </recommendedName>
</protein>
<dbReference type="PANTHER" id="PTHR42942">
    <property type="entry name" value="6-O-METHYLGUANINE DNA METHYLTRANSFERASE"/>
    <property type="match status" value="1"/>
</dbReference>
<dbReference type="InterPro" id="IPR036388">
    <property type="entry name" value="WH-like_DNA-bd_sf"/>
</dbReference>
<dbReference type="Pfam" id="PF01035">
    <property type="entry name" value="DNA_binding_1"/>
    <property type="match status" value="1"/>
</dbReference>
<comment type="caution">
    <text evidence="4">The sequence shown here is derived from an EMBL/GenBank/DDBJ whole genome shotgun (WGS) entry which is preliminary data.</text>
</comment>
<gene>
    <name evidence="4" type="ORF">LTR84_004826</name>
</gene>
<feature type="region of interest" description="Disordered" evidence="2">
    <location>
        <begin position="128"/>
        <end position="148"/>
    </location>
</feature>
<evidence type="ECO:0000259" key="3">
    <source>
        <dbReference type="Pfam" id="PF01035"/>
    </source>
</evidence>
<reference evidence="4 5" key="1">
    <citation type="submission" date="2023-08" db="EMBL/GenBank/DDBJ databases">
        <title>Black Yeasts Isolated from many extreme environments.</title>
        <authorList>
            <person name="Coleine C."/>
            <person name="Stajich J.E."/>
            <person name="Selbmann L."/>
        </authorList>
    </citation>
    <scope>NUCLEOTIDE SEQUENCE [LARGE SCALE GENOMIC DNA]</scope>
    <source>
        <strain evidence="4 5">CCFEE 5792</strain>
    </source>
</reference>
<keyword evidence="1" id="KW-0227">DNA damage</keyword>
<evidence type="ECO:0000313" key="5">
    <source>
        <dbReference type="Proteomes" id="UP001358417"/>
    </source>
</evidence>
<dbReference type="CDD" id="cd06445">
    <property type="entry name" value="ATase"/>
    <property type="match status" value="1"/>
</dbReference>
<dbReference type="InterPro" id="IPR014048">
    <property type="entry name" value="MethylDNA_cys_MeTrfase_DNA-bd"/>
</dbReference>
<dbReference type="GeneID" id="89973004"/>
<feature type="domain" description="Methylated-DNA-[protein]-cysteine S-methyltransferase DNA binding" evidence="3">
    <location>
        <begin position="13"/>
        <end position="106"/>
    </location>
</feature>
<dbReference type="Proteomes" id="UP001358417">
    <property type="component" value="Unassembled WGS sequence"/>
</dbReference>
<organism evidence="4 5">
    <name type="scientific">Exophiala bonariae</name>
    <dbReference type="NCBI Taxonomy" id="1690606"/>
    <lineage>
        <taxon>Eukaryota</taxon>
        <taxon>Fungi</taxon>
        <taxon>Dikarya</taxon>
        <taxon>Ascomycota</taxon>
        <taxon>Pezizomycotina</taxon>
        <taxon>Eurotiomycetes</taxon>
        <taxon>Chaetothyriomycetidae</taxon>
        <taxon>Chaetothyriales</taxon>
        <taxon>Herpotrichiellaceae</taxon>
        <taxon>Exophiala</taxon>
    </lineage>
</organism>
<dbReference type="EMBL" id="JAVRRD010000002">
    <property type="protein sequence ID" value="KAK5062751.1"/>
    <property type="molecule type" value="Genomic_DNA"/>
</dbReference>
<keyword evidence="5" id="KW-1185">Reference proteome</keyword>
<evidence type="ECO:0000313" key="4">
    <source>
        <dbReference type="EMBL" id="KAK5062751.1"/>
    </source>
</evidence>
<dbReference type="RefSeq" id="XP_064711023.1">
    <property type="nucleotide sequence ID" value="XM_064848399.1"/>
</dbReference>
<evidence type="ECO:0000256" key="1">
    <source>
        <dbReference type="ARBA" id="ARBA00022763"/>
    </source>
</evidence>
<dbReference type="PANTHER" id="PTHR42942:SF1">
    <property type="entry name" value="ALKYLTRANSFERASE-LIKE PROTEIN 1"/>
    <property type="match status" value="1"/>
</dbReference>
<feature type="compositionally biased region" description="Acidic residues" evidence="2">
    <location>
        <begin position="134"/>
        <end position="148"/>
    </location>
</feature>
<dbReference type="InterPro" id="IPR036217">
    <property type="entry name" value="MethylDNA_cys_MeTrfase_DNAb"/>
</dbReference>
<dbReference type="Gene3D" id="1.10.10.10">
    <property type="entry name" value="Winged helix-like DNA-binding domain superfamily/Winged helix DNA-binding domain"/>
    <property type="match status" value="1"/>
</dbReference>
<proteinExistence type="predicted"/>
<sequence>MVREQSEEAQWWFQAVYSAVQEIPYGKVTSYSQIAHLLGFPKRARQVGVCLKHLPTYNPAEPDKFFFHDQNVPWQRVVNAKGGISPRGDDGLGASRQAQKLGEEGVEVNQARGLEDQWVDLGRYGWFPKRLPSEADEEDSDESEGDGE</sequence>
<dbReference type="SUPFAM" id="SSF46767">
    <property type="entry name" value="Methylated DNA-protein cysteine methyltransferase, C-terminal domain"/>
    <property type="match status" value="1"/>
</dbReference>
<dbReference type="GO" id="GO:0006281">
    <property type="term" value="P:DNA repair"/>
    <property type="evidence" value="ECO:0007669"/>
    <property type="project" value="InterPro"/>
</dbReference>
<name>A0AAV9NMZ3_9EURO</name>
<dbReference type="InterPro" id="IPR052520">
    <property type="entry name" value="ATL_DNA_repair"/>
</dbReference>
<feature type="region of interest" description="Disordered" evidence="2">
    <location>
        <begin position="81"/>
        <end position="107"/>
    </location>
</feature>